<organism evidence="2 3">
    <name type="scientific">Takifugu flavidus</name>
    <name type="common">sansaifugu</name>
    <dbReference type="NCBI Taxonomy" id="433684"/>
    <lineage>
        <taxon>Eukaryota</taxon>
        <taxon>Metazoa</taxon>
        <taxon>Chordata</taxon>
        <taxon>Craniata</taxon>
        <taxon>Vertebrata</taxon>
        <taxon>Euteleostomi</taxon>
        <taxon>Actinopterygii</taxon>
        <taxon>Neopterygii</taxon>
        <taxon>Teleostei</taxon>
        <taxon>Neoteleostei</taxon>
        <taxon>Acanthomorphata</taxon>
        <taxon>Eupercaria</taxon>
        <taxon>Tetraodontiformes</taxon>
        <taxon>Tetradontoidea</taxon>
        <taxon>Tetraodontidae</taxon>
        <taxon>Takifugu</taxon>
    </lineage>
</organism>
<dbReference type="Pfam" id="PF07400">
    <property type="entry name" value="IL11"/>
    <property type="match status" value="1"/>
</dbReference>
<comment type="caution">
    <text evidence="2">The sequence shown here is derived from an EMBL/GenBank/DDBJ whole genome shotgun (WGS) entry which is preliminary data.</text>
</comment>
<dbReference type="PANTHER" id="PTHR16922:SF0">
    <property type="entry name" value="INTERLEUKIN-11"/>
    <property type="match status" value="1"/>
</dbReference>
<accession>A0A5C6NFS6</accession>
<dbReference type="InterPro" id="IPR022356">
    <property type="entry name" value="IL-11_fish"/>
</dbReference>
<feature type="signal peptide" evidence="1">
    <location>
        <begin position="1"/>
        <end position="26"/>
    </location>
</feature>
<protein>
    <recommendedName>
        <fullName evidence="4">Interleukin-11</fullName>
    </recommendedName>
</protein>
<evidence type="ECO:0000313" key="3">
    <source>
        <dbReference type="Proteomes" id="UP000324091"/>
    </source>
</evidence>
<sequence>MKVIEDSAPCLLHLFLLAELIVHSASRPASSPAPCRTFRSIFHQVDLLMGLSRKLHDLSDEDVLMFENMENRLDTLPHLPHSAEYFRSLKVNESLSQLSLHTQSFRQHIDWLKLAKENVSLPSRAAEDSSTHLLKLSNLLNASLHQMNEEVPQLPPLSLPIASTSFDVLQFSVEISDRLKIFCHWSKRVLRYLQRLNRCPKH</sequence>
<dbReference type="Gene3D" id="1.20.1250.10">
    <property type="match status" value="1"/>
</dbReference>
<dbReference type="PRINTS" id="PR01927">
    <property type="entry name" value="INTRLEUKIN11"/>
</dbReference>
<dbReference type="GO" id="GO:0008284">
    <property type="term" value="P:positive regulation of cell population proliferation"/>
    <property type="evidence" value="ECO:0007669"/>
    <property type="project" value="TreeGrafter"/>
</dbReference>
<dbReference type="InterPro" id="IPR009079">
    <property type="entry name" value="4_helix_cytokine-like_core"/>
</dbReference>
<evidence type="ECO:0000256" key="1">
    <source>
        <dbReference type="SAM" id="SignalP"/>
    </source>
</evidence>
<dbReference type="GO" id="GO:0008083">
    <property type="term" value="F:growth factor activity"/>
    <property type="evidence" value="ECO:0007669"/>
    <property type="project" value="TreeGrafter"/>
</dbReference>
<reference evidence="2 3" key="1">
    <citation type="submission" date="2019-04" db="EMBL/GenBank/DDBJ databases">
        <title>Chromosome genome assembly for Takifugu flavidus.</title>
        <authorList>
            <person name="Xiao S."/>
        </authorList>
    </citation>
    <scope>NUCLEOTIDE SEQUENCE [LARGE SCALE GENOMIC DNA]</scope>
    <source>
        <strain evidence="2">HTHZ2018</strain>
        <tissue evidence="2">Muscle</tissue>
    </source>
</reference>
<dbReference type="EMBL" id="RHFK02000014">
    <property type="protein sequence ID" value="TWW65509.1"/>
    <property type="molecule type" value="Genomic_DNA"/>
</dbReference>
<evidence type="ECO:0000313" key="2">
    <source>
        <dbReference type="EMBL" id="TWW65509.1"/>
    </source>
</evidence>
<proteinExistence type="predicted"/>
<dbReference type="InterPro" id="IPR020462">
    <property type="entry name" value="IL-11B_fish"/>
</dbReference>
<dbReference type="PRINTS" id="PR01944">
    <property type="entry name" value="INTLKN11FISH"/>
</dbReference>
<name>A0A5C6NFS6_9TELE</name>
<dbReference type="GO" id="GO:0005125">
    <property type="term" value="F:cytokine activity"/>
    <property type="evidence" value="ECO:0007669"/>
    <property type="project" value="TreeGrafter"/>
</dbReference>
<evidence type="ECO:0008006" key="4">
    <source>
        <dbReference type="Google" id="ProtNLM"/>
    </source>
</evidence>
<dbReference type="Proteomes" id="UP000324091">
    <property type="component" value="Chromosome 21"/>
</dbReference>
<feature type="chain" id="PRO_5022758207" description="Interleukin-11" evidence="1">
    <location>
        <begin position="27"/>
        <end position="202"/>
    </location>
</feature>
<dbReference type="SUPFAM" id="SSF47266">
    <property type="entry name" value="4-helical cytokines"/>
    <property type="match status" value="1"/>
</dbReference>
<dbReference type="AlphaFoldDB" id="A0A5C6NFS6"/>
<dbReference type="GO" id="GO:0043410">
    <property type="term" value="P:positive regulation of MAPK cascade"/>
    <property type="evidence" value="ECO:0007669"/>
    <property type="project" value="TreeGrafter"/>
</dbReference>
<dbReference type="PANTHER" id="PTHR16922">
    <property type="entry name" value="INTERLEUKIN 11"/>
    <property type="match status" value="1"/>
</dbReference>
<gene>
    <name evidence="2" type="ORF">D4764_21G0004090</name>
</gene>
<dbReference type="PRINTS" id="PR01946">
    <property type="entry name" value="IL11BFISH"/>
</dbReference>
<keyword evidence="3" id="KW-1185">Reference proteome</keyword>
<dbReference type="GO" id="GO:0005737">
    <property type="term" value="C:cytoplasm"/>
    <property type="evidence" value="ECO:0007669"/>
    <property type="project" value="TreeGrafter"/>
</dbReference>
<dbReference type="InterPro" id="IPR020438">
    <property type="entry name" value="IL-11"/>
</dbReference>
<keyword evidence="1" id="KW-0732">Signal</keyword>